<evidence type="ECO:0000259" key="1">
    <source>
        <dbReference type="Pfam" id="PF26171"/>
    </source>
</evidence>
<dbReference type="InterPro" id="IPR058898">
    <property type="entry name" value="Mu_AP3"/>
</dbReference>
<accession>A0A9L0QYW4</accession>
<name>A0A9L0QYW4_HORSE</name>
<evidence type="ECO:0000313" key="3">
    <source>
        <dbReference type="Proteomes" id="UP000002281"/>
    </source>
</evidence>
<dbReference type="Proteomes" id="UP000002281">
    <property type="component" value="Chromosome 7"/>
</dbReference>
<dbReference type="Pfam" id="PF26171">
    <property type="entry name" value="Mu_AP3"/>
    <property type="match status" value="1"/>
</dbReference>
<reference evidence="2" key="2">
    <citation type="submission" date="2025-08" db="UniProtKB">
        <authorList>
            <consortium name="Ensembl"/>
        </authorList>
    </citation>
    <scope>IDENTIFICATION</scope>
    <source>
        <strain evidence="2">Thoroughbred</strain>
    </source>
</reference>
<protein>
    <submittedName>
        <fullName evidence="2">Adaptor related protein complex 3 subunit delta 1</fullName>
    </submittedName>
</protein>
<dbReference type="AlphaFoldDB" id="A0A9L0QYW4"/>
<reference evidence="2 3" key="1">
    <citation type="journal article" date="2009" name="Science">
        <title>Genome sequence, comparative analysis, and population genetics of the domestic horse.</title>
        <authorList>
            <consortium name="Broad Institute Genome Sequencing Platform"/>
            <consortium name="Broad Institute Whole Genome Assembly Team"/>
            <person name="Wade C.M."/>
            <person name="Giulotto E."/>
            <person name="Sigurdsson S."/>
            <person name="Zoli M."/>
            <person name="Gnerre S."/>
            <person name="Imsland F."/>
            <person name="Lear T.L."/>
            <person name="Adelson D.L."/>
            <person name="Bailey E."/>
            <person name="Bellone R.R."/>
            <person name="Bloecker H."/>
            <person name="Distl O."/>
            <person name="Edgar R.C."/>
            <person name="Garber M."/>
            <person name="Leeb T."/>
            <person name="Mauceli E."/>
            <person name="MacLeod J.N."/>
            <person name="Penedo M.C.T."/>
            <person name="Raison J.M."/>
            <person name="Sharpe T."/>
            <person name="Vogel J."/>
            <person name="Andersson L."/>
            <person name="Antczak D.F."/>
            <person name="Biagi T."/>
            <person name="Binns M.M."/>
            <person name="Chowdhary B.P."/>
            <person name="Coleman S.J."/>
            <person name="Della Valle G."/>
            <person name="Fryc S."/>
            <person name="Guerin G."/>
            <person name="Hasegawa T."/>
            <person name="Hill E.W."/>
            <person name="Jurka J."/>
            <person name="Kiialainen A."/>
            <person name="Lindgren G."/>
            <person name="Liu J."/>
            <person name="Magnani E."/>
            <person name="Mickelson J.R."/>
            <person name="Murray J."/>
            <person name="Nergadze S.G."/>
            <person name="Onofrio R."/>
            <person name="Pedroni S."/>
            <person name="Piras M.F."/>
            <person name="Raudsepp T."/>
            <person name="Rocchi M."/>
            <person name="Roeed K.H."/>
            <person name="Ryder O.A."/>
            <person name="Searle S."/>
            <person name="Skow L."/>
            <person name="Swinburne J.E."/>
            <person name="Syvaenen A.C."/>
            <person name="Tozaki T."/>
            <person name="Valberg S.J."/>
            <person name="Vaudin M."/>
            <person name="White J.R."/>
            <person name="Zody M.C."/>
            <person name="Lander E.S."/>
            <person name="Lindblad-Toh K."/>
        </authorList>
    </citation>
    <scope>NUCLEOTIDE SEQUENCE [LARGE SCALE GENOMIC DNA]</scope>
    <source>
        <strain evidence="2 3">Thoroughbred</strain>
    </source>
</reference>
<evidence type="ECO:0000313" key="2">
    <source>
        <dbReference type="Ensembl" id="ENSECAP00000055602.1"/>
    </source>
</evidence>
<feature type="domain" description="AP-3 complex subunit delta Mu C-terminal" evidence="1">
    <location>
        <begin position="177"/>
        <end position="281"/>
    </location>
</feature>
<sequence>MGNGGSQREQEGLRIADRAETWLSVCEDSGSFPCSLCACGTSVAHAPLVCWLPPRPLTRPCSVQTYEVQGSLQEDSRVTVSIVLENQSSSFLKNMELNVLDSLNTKLARPEGSSVHDGVPVPFQLPPGISNEAQFVFTIQSIAMAQKLKGTLTFIAKNDEGSTHEKLDFKLHFSCTSYLITTPCYSDAFAKLLESGDLSMSSIKVDGISMSFQNLLAKICFHHHFSVVERVNSCASMYSRSIQGHHVCLLVKKGEKSVSVDGKCSDSTLLSNLLEEMRATLATC</sequence>
<dbReference type="Ensembl" id="ENSECAT00000121330.1">
    <property type="protein sequence ID" value="ENSECAP00000055602.1"/>
    <property type="gene ID" value="ENSECAG00000014724.4"/>
</dbReference>
<organism evidence="2 3">
    <name type="scientific">Equus caballus</name>
    <name type="common">Horse</name>
    <dbReference type="NCBI Taxonomy" id="9796"/>
    <lineage>
        <taxon>Eukaryota</taxon>
        <taxon>Metazoa</taxon>
        <taxon>Chordata</taxon>
        <taxon>Craniata</taxon>
        <taxon>Vertebrata</taxon>
        <taxon>Euteleostomi</taxon>
        <taxon>Mammalia</taxon>
        <taxon>Eutheria</taxon>
        <taxon>Laurasiatheria</taxon>
        <taxon>Perissodactyla</taxon>
        <taxon>Equidae</taxon>
        <taxon>Equus</taxon>
    </lineage>
</organism>
<gene>
    <name evidence="2" type="primary">AP3D1</name>
</gene>
<proteinExistence type="predicted"/>
<reference evidence="2" key="3">
    <citation type="submission" date="2025-09" db="UniProtKB">
        <authorList>
            <consortium name="Ensembl"/>
        </authorList>
    </citation>
    <scope>IDENTIFICATION</scope>
    <source>
        <strain evidence="2">Thoroughbred</strain>
    </source>
</reference>
<keyword evidence="3" id="KW-1185">Reference proteome</keyword>
<dbReference type="GeneTree" id="ENSGT00550000075067"/>